<proteinExistence type="predicted"/>
<dbReference type="InterPro" id="IPR035994">
    <property type="entry name" value="Nucleoside_phosphorylase_sf"/>
</dbReference>
<reference evidence="1 2" key="1">
    <citation type="submission" date="2011-02" db="EMBL/GenBank/DDBJ databases">
        <title>The Genome Sequence of Sphaeroforma arctica JP610.</title>
        <authorList>
            <consortium name="The Broad Institute Genome Sequencing Platform"/>
            <person name="Russ C."/>
            <person name="Cuomo C."/>
            <person name="Young S.K."/>
            <person name="Zeng Q."/>
            <person name="Gargeya S."/>
            <person name="Alvarado L."/>
            <person name="Berlin A."/>
            <person name="Chapman S.B."/>
            <person name="Chen Z."/>
            <person name="Freedman E."/>
            <person name="Gellesch M."/>
            <person name="Goldberg J."/>
            <person name="Griggs A."/>
            <person name="Gujja S."/>
            <person name="Heilman E."/>
            <person name="Heiman D."/>
            <person name="Howarth C."/>
            <person name="Mehta T."/>
            <person name="Neiman D."/>
            <person name="Pearson M."/>
            <person name="Roberts A."/>
            <person name="Saif S."/>
            <person name="Shea T."/>
            <person name="Shenoy N."/>
            <person name="Sisk P."/>
            <person name="Stolte C."/>
            <person name="Sykes S."/>
            <person name="White J."/>
            <person name="Yandava C."/>
            <person name="Burger G."/>
            <person name="Gray M.W."/>
            <person name="Holland P.W.H."/>
            <person name="King N."/>
            <person name="Lang F.B.F."/>
            <person name="Roger A.J."/>
            <person name="Ruiz-Trillo I."/>
            <person name="Haas B."/>
            <person name="Nusbaum C."/>
            <person name="Birren B."/>
        </authorList>
    </citation>
    <scope>NUCLEOTIDE SEQUENCE [LARGE SCALE GENOMIC DNA]</scope>
    <source>
        <strain evidence="1 2">JP610</strain>
    </source>
</reference>
<accession>A0A0L0G7A4</accession>
<dbReference type="STRING" id="667725.A0A0L0G7A4"/>
<protein>
    <submittedName>
        <fullName evidence="1">Uncharacterized protein</fullName>
    </submittedName>
</protein>
<dbReference type="RefSeq" id="XP_014158668.1">
    <property type="nucleotide sequence ID" value="XM_014303193.1"/>
</dbReference>
<dbReference type="GO" id="GO:0006218">
    <property type="term" value="P:uridine catabolic process"/>
    <property type="evidence" value="ECO:0007669"/>
    <property type="project" value="TreeGrafter"/>
</dbReference>
<keyword evidence="2" id="KW-1185">Reference proteome</keyword>
<dbReference type="AlphaFoldDB" id="A0A0L0G7A4"/>
<dbReference type="Gene3D" id="3.40.50.1580">
    <property type="entry name" value="Nucleoside phosphorylase domain"/>
    <property type="match status" value="1"/>
</dbReference>
<dbReference type="PANTHER" id="PTHR43691">
    <property type="entry name" value="URIDINE PHOSPHORYLASE"/>
    <property type="match status" value="1"/>
</dbReference>
<dbReference type="PANTHER" id="PTHR43691:SF11">
    <property type="entry name" value="FI09636P-RELATED"/>
    <property type="match status" value="1"/>
</dbReference>
<gene>
    <name evidence="1" type="ORF">SARC_03037</name>
</gene>
<dbReference type="Proteomes" id="UP000054560">
    <property type="component" value="Unassembled WGS sequence"/>
</dbReference>
<evidence type="ECO:0000313" key="1">
    <source>
        <dbReference type="EMBL" id="KNC84766.1"/>
    </source>
</evidence>
<name>A0A0L0G7A4_9EUKA</name>
<dbReference type="SUPFAM" id="SSF53167">
    <property type="entry name" value="Purine and uridine phosphorylases"/>
    <property type="match status" value="1"/>
</dbReference>
<evidence type="ECO:0000313" key="2">
    <source>
        <dbReference type="Proteomes" id="UP000054560"/>
    </source>
</evidence>
<sequence length="85" mass="9481">MDFLLLAHGAGVRNIEMESLQFAAFTHRLHIPAAMVAVALLNRLEGDQVPADAATLQEYSARPQRLLATFLNRTLPFQISVPNFY</sequence>
<dbReference type="GeneID" id="25903541"/>
<dbReference type="GO" id="GO:0005829">
    <property type="term" value="C:cytosol"/>
    <property type="evidence" value="ECO:0007669"/>
    <property type="project" value="TreeGrafter"/>
</dbReference>
<organism evidence="1 2">
    <name type="scientific">Sphaeroforma arctica JP610</name>
    <dbReference type="NCBI Taxonomy" id="667725"/>
    <lineage>
        <taxon>Eukaryota</taxon>
        <taxon>Ichthyosporea</taxon>
        <taxon>Ichthyophonida</taxon>
        <taxon>Sphaeroforma</taxon>
    </lineage>
</organism>
<dbReference type="GO" id="GO:0004850">
    <property type="term" value="F:uridine phosphorylase activity"/>
    <property type="evidence" value="ECO:0007669"/>
    <property type="project" value="TreeGrafter"/>
</dbReference>
<dbReference type="OrthoDB" id="204058at2759"/>
<dbReference type="EMBL" id="KQ241742">
    <property type="protein sequence ID" value="KNC84766.1"/>
    <property type="molecule type" value="Genomic_DNA"/>
</dbReference>
<dbReference type="eggNOG" id="KOG3728">
    <property type="taxonomic scope" value="Eukaryota"/>
</dbReference>